<dbReference type="AlphaFoldDB" id="A0A3G8JGD7"/>
<reference evidence="1 2" key="1">
    <citation type="submission" date="2018-11" db="EMBL/GenBank/DDBJ databases">
        <title>Gordonia insulae sp. nov., isolated from an island soil.</title>
        <authorList>
            <person name="Kim Y.S."/>
            <person name="Kim S.B."/>
        </authorList>
    </citation>
    <scope>NUCLEOTIDE SEQUENCE [LARGE SCALE GENOMIC DNA]</scope>
    <source>
        <strain evidence="1 2">MMS17-SY073</strain>
    </source>
</reference>
<dbReference type="Proteomes" id="UP000271469">
    <property type="component" value="Chromosome"/>
</dbReference>
<accession>A0A3G8JGD7</accession>
<evidence type="ECO:0000313" key="1">
    <source>
        <dbReference type="EMBL" id="AZG43665.1"/>
    </source>
</evidence>
<dbReference type="EMBL" id="CP033972">
    <property type="protein sequence ID" value="AZG43665.1"/>
    <property type="molecule type" value="Genomic_DNA"/>
</dbReference>
<sequence>MSGPRDLNGRAVTPGRWERLRNRLPGGARGHDPLDVAEADLVVVAESDDEAAASSSVLDASDWRPDDEVVLRHVLRLPGDRVADAVATAALDGYGRVDQARPDERASDTVTLGLARVQLLDAMHLAQERSRMASLGSRHGGVVLRWQVLQRPVAG</sequence>
<proteinExistence type="predicted"/>
<name>A0A3G8JGD7_9ACTN</name>
<evidence type="ECO:0000313" key="2">
    <source>
        <dbReference type="Proteomes" id="UP000271469"/>
    </source>
</evidence>
<dbReference type="KEGG" id="gom:D7316_00234"/>
<protein>
    <submittedName>
        <fullName evidence="1">Uncharacterized protein</fullName>
    </submittedName>
</protein>
<keyword evidence="2" id="KW-1185">Reference proteome</keyword>
<dbReference type="OrthoDB" id="4555099at2"/>
<organism evidence="1 2">
    <name type="scientific">Gordonia insulae</name>
    <dbReference type="NCBI Taxonomy" id="2420509"/>
    <lineage>
        <taxon>Bacteria</taxon>
        <taxon>Bacillati</taxon>
        <taxon>Actinomycetota</taxon>
        <taxon>Actinomycetes</taxon>
        <taxon>Mycobacteriales</taxon>
        <taxon>Gordoniaceae</taxon>
        <taxon>Gordonia</taxon>
    </lineage>
</organism>
<gene>
    <name evidence="1" type="ORF">D7316_00234</name>
</gene>